<comment type="subcellular location">
    <subcellularLocation>
        <location evidence="1">Endomembrane system</location>
        <topology evidence="1">Multi-pass membrane protein</topology>
    </subcellularLocation>
</comment>
<evidence type="ECO:0000256" key="2">
    <source>
        <dbReference type="ARBA" id="ARBA00022692"/>
    </source>
</evidence>
<protein>
    <submittedName>
        <fullName evidence="6">Unannotated protein</fullName>
    </submittedName>
</protein>
<dbReference type="GO" id="GO:0012505">
    <property type="term" value="C:endomembrane system"/>
    <property type="evidence" value="ECO:0007669"/>
    <property type="project" value="UniProtKB-SubCell"/>
</dbReference>
<evidence type="ECO:0000256" key="4">
    <source>
        <dbReference type="ARBA" id="ARBA00023136"/>
    </source>
</evidence>
<keyword evidence="3 5" id="KW-1133">Transmembrane helix</keyword>
<dbReference type="Pfam" id="PF01988">
    <property type="entry name" value="VIT1"/>
    <property type="match status" value="1"/>
</dbReference>
<dbReference type="EMBL" id="CAEZSL010000003">
    <property type="protein sequence ID" value="CAB4532180.1"/>
    <property type="molecule type" value="Genomic_DNA"/>
</dbReference>
<reference evidence="6" key="1">
    <citation type="submission" date="2020-05" db="EMBL/GenBank/DDBJ databases">
        <authorList>
            <person name="Chiriac C."/>
            <person name="Salcher M."/>
            <person name="Ghai R."/>
            <person name="Kavagutti S V."/>
        </authorList>
    </citation>
    <scope>NUCLEOTIDE SEQUENCE</scope>
</reference>
<feature type="transmembrane region" description="Helical" evidence="5">
    <location>
        <begin position="162"/>
        <end position="184"/>
    </location>
</feature>
<evidence type="ECO:0000256" key="3">
    <source>
        <dbReference type="ARBA" id="ARBA00022989"/>
    </source>
</evidence>
<feature type="transmembrane region" description="Helical" evidence="5">
    <location>
        <begin position="30"/>
        <end position="55"/>
    </location>
</feature>
<dbReference type="PANTHER" id="PTHR31851">
    <property type="entry name" value="FE(2+)/MN(2+) TRANSPORTER PCL1"/>
    <property type="match status" value="1"/>
</dbReference>
<gene>
    <name evidence="6" type="ORF">UFOPK1421_00044</name>
</gene>
<keyword evidence="2 5" id="KW-0812">Transmembrane</keyword>
<feature type="transmembrane region" description="Helical" evidence="5">
    <location>
        <begin position="223"/>
        <end position="245"/>
    </location>
</feature>
<accession>A0A6J6AZ03</accession>
<evidence type="ECO:0000256" key="1">
    <source>
        <dbReference type="ARBA" id="ARBA00004127"/>
    </source>
</evidence>
<feature type="transmembrane region" description="Helical" evidence="5">
    <location>
        <begin position="61"/>
        <end position="83"/>
    </location>
</feature>
<sequence length="246" mass="25271">MKALARLQNQEYVGDMSLEGEKHFSQRTGILRAAVLGANDGIISTACLILGVAASDATRDAILVAGMAGLVAGSASMAIGEYVSVSSQRDSERADIAKEIWELEHTPERELAELTSIYQSKGLSPALAKEVAEELTKHDALTIHLAEELGIHRANLAQPFQAAVSSAGSFAVGAGIPVLAAALTSDSNRIGVTIGVVFLALLGLGSTSASFGGVKPGRPMLRIVLGGAVAMAFTMAVGNVFGAAVN</sequence>
<dbReference type="AlphaFoldDB" id="A0A6J6AZ03"/>
<organism evidence="6">
    <name type="scientific">freshwater metagenome</name>
    <dbReference type="NCBI Taxonomy" id="449393"/>
    <lineage>
        <taxon>unclassified sequences</taxon>
        <taxon>metagenomes</taxon>
        <taxon>ecological metagenomes</taxon>
    </lineage>
</organism>
<dbReference type="InterPro" id="IPR008217">
    <property type="entry name" value="Ccc1_fam"/>
</dbReference>
<feature type="transmembrane region" description="Helical" evidence="5">
    <location>
        <begin position="190"/>
        <end position="211"/>
    </location>
</feature>
<dbReference type="CDD" id="cd02432">
    <property type="entry name" value="Nodulin-21_like_1"/>
    <property type="match status" value="1"/>
</dbReference>
<dbReference type="GO" id="GO:0030026">
    <property type="term" value="P:intracellular manganese ion homeostasis"/>
    <property type="evidence" value="ECO:0007669"/>
    <property type="project" value="InterPro"/>
</dbReference>
<keyword evidence="4 5" id="KW-0472">Membrane</keyword>
<name>A0A6J6AZ03_9ZZZZ</name>
<proteinExistence type="predicted"/>
<evidence type="ECO:0000313" key="6">
    <source>
        <dbReference type="EMBL" id="CAB4532180.1"/>
    </source>
</evidence>
<evidence type="ECO:0000256" key="5">
    <source>
        <dbReference type="SAM" id="Phobius"/>
    </source>
</evidence>
<dbReference type="GO" id="GO:0005384">
    <property type="term" value="F:manganese ion transmembrane transporter activity"/>
    <property type="evidence" value="ECO:0007669"/>
    <property type="project" value="InterPro"/>
</dbReference>